<dbReference type="OrthoDB" id="3786371at2"/>
<gene>
    <name evidence="2" type="ORF">E9934_08525</name>
</gene>
<dbReference type="AlphaFoldDB" id="A0A4S8NDQ4"/>
<feature type="region of interest" description="Disordered" evidence="1">
    <location>
        <begin position="29"/>
        <end position="58"/>
    </location>
</feature>
<dbReference type="Proteomes" id="UP000307087">
    <property type="component" value="Unassembled WGS sequence"/>
</dbReference>
<sequence length="112" mass="12398">MSALDRTGPEAPRRPVTWREALDRLEQHADRAEQMIRGLSDDGPEPWAPPADLGPIPDEFVPRARQLLERQQRLMAAIPAALAGNRQHQQVTTRVSNATQAPTPSVYLDVSA</sequence>
<organism evidence="2 3">
    <name type="scientific">Nocardioides caeni</name>
    <dbReference type="NCBI Taxonomy" id="574700"/>
    <lineage>
        <taxon>Bacteria</taxon>
        <taxon>Bacillati</taxon>
        <taxon>Actinomycetota</taxon>
        <taxon>Actinomycetes</taxon>
        <taxon>Propionibacteriales</taxon>
        <taxon>Nocardioidaceae</taxon>
        <taxon>Nocardioides</taxon>
    </lineage>
</organism>
<accession>A0A4S8NDQ4</accession>
<evidence type="ECO:0000313" key="3">
    <source>
        <dbReference type="Proteomes" id="UP000307087"/>
    </source>
</evidence>
<protein>
    <submittedName>
        <fullName evidence="2">Uncharacterized protein</fullName>
    </submittedName>
</protein>
<evidence type="ECO:0000313" key="2">
    <source>
        <dbReference type="EMBL" id="THV14690.1"/>
    </source>
</evidence>
<reference evidence="2 3" key="1">
    <citation type="journal article" date="2009" name="Int. J. Syst. Evol. Microbiol.">
        <title>Nocardioides caeni sp. nov., isolated from wastewater.</title>
        <authorList>
            <person name="Yoon J.H."/>
            <person name="Kang S.J."/>
            <person name="Park S."/>
            <person name="Kim W."/>
            <person name="Oh T.K."/>
        </authorList>
    </citation>
    <scope>NUCLEOTIDE SEQUENCE [LARGE SCALE GENOMIC DNA]</scope>
    <source>
        <strain evidence="2 3">DSM 23134</strain>
    </source>
</reference>
<dbReference type="RefSeq" id="WP_136562453.1">
    <property type="nucleotide sequence ID" value="NZ_BAABLS010000003.1"/>
</dbReference>
<evidence type="ECO:0000256" key="1">
    <source>
        <dbReference type="SAM" id="MobiDB-lite"/>
    </source>
</evidence>
<keyword evidence="3" id="KW-1185">Reference proteome</keyword>
<proteinExistence type="predicted"/>
<name>A0A4S8NDQ4_9ACTN</name>
<comment type="caution">
    <text evidence="2">The sequence shown here is derived from an EMBL/GenBank/DDBJ whole genome shotgun (WGS) entry which is preliminary data.</text>
</comment>
<dbReference type="EMBL" id="STGW01000004">
    <property type="protein sequence ID" value="THV14690.1"/>
    <property type="molecule type" value="Genomic_DNA"/>
</dbReference>